<evidence type="ECO:0000256" key="2">
    <source>
        <dbReference type="ARBA" id="ARBA00023015"/>
    </source>
</evidence>
<dbReference type="GO" id="GO:0000978">
    <property type="term" value="F:RNA polymerase II cis-regulatory region sequence-specific DNA binding"/>
    <property type="evidence" value="ECO:0007669"/>
    <property type="project" value="TreeGrafter"/>
</dbReference>
<dbReference type="SMART" id="SM00432">
    <property type="entry name" value="MADS"/>
    <property type="match status" value="1"/>
</dbReference>
<protein>
    <recommendedName>
        <fullName evidence="6">MADS-box domain-containing protein</fullName>
    </recommendedName>
</protein>
<dbReference type="PROSITE" id="PS50066">
    <property type="entry name" value="MADS_BOX_2"/>
    <property type="match status" value="1"/>
</dbReference>
<dbReference type="Proteomes" id="UP000806378">
    <property type="component" value="Unassembled WGS sequence"/>
</dbReference>
<proteinExistence type="predicted"/>
<reference evidence="7" key="1">
    <citation type="submission" date="2020-05" db="EMBL/GenBank/DDBJ databases">
        <title>WGS assembly of Corymbia citriodora subspecies variegata.</title>
        <authorList>
            <person name="Barry K."/>
            <person name="Hundley H."/>
            <person name="Shu S."/>
            <person name="Jenkins J."/>
            <person name="Grimwood J."/>
            <person name="Baten A."/>
        </authorList>
    </citation>
    <scope>NUCLEOTIDE SEQUENCE</scope>
    <source>
        <strain evidence="7">CV2-018</strain>
    </source>
</reference>
<evidence type="ECO:0000313" key="8">
    <source>
        <dbReference type="Proteomes" id="UP000806378"/>
    </source>
</evidence>
<dbReference type="SUPFAM" id="SSF55455">
    <property type="entry name" value="SRF-like"/>
    <property type="match status" value="1"/>
</dbReference>
<dbReference type="GO" id="GO:0005634">
    <property type="term" value="C:nucleus"/>
    <property type="evidence" value="ECO:0007669"/>
    <property type="project" value="UniProtKB-SubCell"/>
</dbReference>
<keyword evidence="2" id="KW-0805">Transcription regulation</keyword>
<dbReference type="GO" id="GO:0000981">
    <property type="term" value="F:DNA-binding transcription factor activity, RNA polymerase II-specific"/>
    <property type="evidence" value="ECO:0007669"/>
    <property type="project" value="TreeGrafter"/>
</dbReference>
<keyword evidence="5" id="KW-0539">Nucleus</keyword>
<evidence type="ECO:0000256" key="5">
    <source>
        <dbReference type="ARBA" id="ARBA00023242"/>
    </source>
</evidence>
<dbReference type="PANTHER" id="PTHR11945:SF725">
    <property type="entry name" value="AGAMOUS-LIKE 58-RELATED"/>
    <property type="match status" value="1"/>
</dbReference>
<organism evidence="7 8">
    <name type="scientific">Corymbia citriodora subsp. variegata</name>
    <dbReference type="NCBI Taxonomy" id="360336"/>
    <lineage>
        <taxon>Eukaryota</taxon>
        <taxon>Viridiplantae</taxon>
        <taxon>Streptophyta</taxon>
        <taxon>Embryophyta</taxon>
        <taxon>Tracheophyta</taxon>
        <taxon>Spermatophyta</taxon>
        <taxon>Magnoliopsida</taxon>
        <taxon>eudicotyledons</taxon>
        <taxon>Gunneridae</taxon>
        <taxon>Pentapetalae</taxon>
        <taxon>rosids</taxon>
        <taxon>malvids</taxon>
        <taxon>Myrtales</taxon>
        <taxon>Myrtaceae</taxon>
        <taxon>Myrtoideae</taxon>
        <taxon>Eucalypteae</taxon>
        <taxon>Corymbia</taxon>
    </lineage>
</organism>
<dbReference type="InterPro" id="IPR002100">
    <property type="entry name" value="TF_MADSbox"/>
</dbReference>
<dbReference type="Gramene" id="rna-gnl|WGS:JABURB|Cocit.L0442.1">
    <property type="protein sequence ID" value="cds-KAF7849635.1"/>
    <property type="gene ID" value="gene-BT93_L0442"/>
</dbReference>
<dbReference type="PANTHER" id="PTHR11945">
    <property type="entry name" value="MADS BOX PROTEIN"/>
    <property type="match status" value="1"/>
</dbReference>
<gene>
    <name evidence="7" type="ORF">BT93_L0442</name>
</gene>
<dbReference type="PRINTS" id="PR00404">
    <property type="entry name" value="MADSDOMAIN"/>
</dbReference>
<dbReference type="Pfam" id="PF00319">
    <property type="entry name" value="SRF-TF"/>
    <property type="match status" value="1"/>
</dbReference>
<comment type="caution">
    <text evidence="7">The sequence shown here is derived from an EMBL/GenBank/DDBJ whole genome shotgun (WGS) entry which is preliminary data.</text>
</comment>
<keyword evidence="4" id="KW-0804">Transcription</keyword>
<comment type="subcellular location">
    <subcellularLocation>
        <location evidence="1">Nucleus</location>
    </subcellularLocation>
</comment>
<dbReference type="FunFam" id="3.40.1810.10:FF:000006">
    <property type="entry name" value="Agamous-like MADS-box protein AGL62"/>
    <property type="match status" value="1"/>
</dbReference>
<evidence type="ECO:0000256" key="1">
    <source>
        <dbReference type="ARBA" id="ARBA00004123"/>
    </source>
</evidence>
<dbReference type="AlphaFoldDB" id="A0A8T0CUI0"/>
<dbReference type="InterPro" id="IPR036879">
    <property type="entry name" value="TF_MADSbox_sf"/>
</dbReference>
<dbReference type="GO" id="GO:0046983">
    <property type="term" value="F:protein dimerization activity"/>
    <property type="evidence" value="ECO:0007669"/>
    <property type="project" value="InterPro"/>
</dbReference>
<dbReference type="OrthoDB" id="1898716at2759"/>
<evidence type="ECO:0000259" key="6">
    <source>
        <dbReference type="PROSITE" id="PS50066"/>
    </source>
</evidence>
<feature type="domain" description="MADS-box" evidence="6">
    <location>
        <begin position="7"/>
        <end position="67"/>
    </location>
</feature>
<evidence type="ECO:0000256" key="3">
    <source>
        <dbReference type="ARBA" id="ARBA00023125"/>
    </source>
</evidence>
<sequence>MAGKQRRGQRRNEMKQIENEDRRLVTFSKRRSSIYKKASELVTFCRAEVGVVVLSPSGKPFSFAQPSIDTIANRFLNQNPPPNDSSYALVESYRQVRINELNQKYDELINQIKAEEARGKVLKQLTEGKSNEAWWEAPIEELNLEELKQMNLRMEDLRQSLWRSINQRTGGKASTSIRGQSSN</sequence>
<accession>A0A8T0CUI0</accession>
<keyword evidence="3" id="KW-0238">DNA-binding</keyword>
<dbReference type="Gene3D" id="3.40.1810.10">
    <property type="entry name" value="Transcription factor, MADS-box"/>
    <property type="match status" value="1"/>
</dbReference>
<evidence type="ECO:0000256" key="4">
    <source>
        <dbReference type="ARBA" id="ARBA00023163"/>
    </source>
</evidence>
<name>A0A8T0CUI0_CORYI</name>
<dbReference type="Gene3D" id="6.10.140.920">
    <property type="match status" value="1"/>
</dbReference>
<dbReference type="EMBL" id="MU089730">
    <property type="protein sequence ID" value="KAF7849635.1"/>
    <property type="molecule type" value="Genomic_DNA"/>
</dbReference>
<evidence type="ECO:0000313" key="7">
    <source>
        <dbReference type="EMBL" id="KAF7849635.1"/>
    </source>
</evidence>
<keyword evidence="8" id="KW-1185">Reference proteome</keyword>